<organism evidence="1 2">
    <name type="scientific">Falsiroseomonas bella</name>
    <dbReference type="NCBI Taxonomy" id="2184016"/>
    <lineage>
        <taxon>Bacteria</taxon>
        <taxon>Pseudomonadati</taxon>
        <taxon>Pseudomonadota</taxon>
        <taxon>Alphaproteobacteria</taxon>
        <taxon>Acetobacterales</taxon>
        <taxon>Roseomonadaceae</taxon>
        <taxon>Falsiroseomonas</taxon>
    </lineage>
</organism>
<reference evidence="2" key="1">
    <citation type="submission" date="2018-05" db="EMBL/GenBank/DDBJ databases">
        <authorList>
            <person name="Du Z."/>
            <person name="Wang X."/>
        </authorList>
    </citation>
    <scope>NUCLEOTIDE SEQUENCE [LARGE SCALE GENOMIC DNA]</scope>
    <source>
        <strain evidence="2">CQN31</strain>
    </source>
</reference>
<dbReference type="RefSeq" id="WP_109870706.1">
    <property type="nucleotide sequence ID" value="NZ_QGNA01000002.1"/>
</dbReference>
<protein>
    <submittedName>
        <fullName evidence="1">Putative baseplate assembly protein</fullName>
    </submittedName>
</protein>
<dbReference type="EMBL" id="QGNA01000002">
    <property type="protein sequence ID" value="PWS37598.1"/>
    <property type="molecule type" value="Genomic_DNA"/>
</dbReference>
<dbReference type="Proteomes" id="UP000245765">
    <property type="component" value="Unassembled WGS sequence"/>
</dbReference>
<sequence length="755" mass="81100">MAIQPPRLDDRSWQDLRDELVRRIPVHAPEWTDHSPTDPGVTLIELFAFLGDNLLYRLNRAPEAAKLAFLKLLNLPPRPAIPARVQLRLMLPKGGIDAETPDFSPTAPRLECAAGPVSFEADEEITVLPLEVAGFVKARHDEAVPAEGTEAVTQLLESHLGSAPGTLSAYQTVPMPAVQGGVLPAPTSSAGTLDGRLWLCLLAPEDALAALAPRTPAEALAVLRERISGRILNLGVRTDDALCGPADVLRCPDPGTAATPWPVRAEISTGRFHGASKRVDRAAFERLSIVDDRTEGLTRSGTLRLRLPDMRGGVPVLGDWTEDSFDPPDPDLLGVGPLPPRLDDPKQAARVLAWVSLRRIEAAHPPIRLRLVEGNGLSATQAVTAAPELLGHGDGRPAQMVRLSKAPMLQDSELVQVRGTLGWEKWTRVDDLALGGPDDPVYLLDPVEGTITFGDGLHGRMPLPGEAIRCLGYRAGGGARGNVPAMAVSRVKNARVGLRCENSLPAEGGQDAETIPEATARIPRTLRTHDRAVAAEDFVEIALETPGRKVGRAHVLPRHKPQQRADGVPGTVTVVVLPAHDPVTPDTPTPDREMLRRVCAHLEPRRLVTTELYVTPPEYVPVDLSVAVEAEPGTGGETLKRWVELALRQHFAPLPPYGPDGAGWPFGRAVRDRDAEAAALRVQGVRLVNEVLLEGEAIGADGENTPVTGSVPMLAWQLPVIRSVRVAIGEKAEEIAPEPTPPVDGMPVPVEVEKC</sequence>
<dbReference type="InterPro" id="IPR011749">
    <property type="entry name" value="CHP02243"/>
</dbReference>
<dbReference type="OrthoDB" id="9027184at2"/>
<name>A0A317FIY7_9PROT</name>
<gene>
    <name evidence="1" type="ORF">DFH01_12315</name>
</gene>
<evidence type="ECO:0000313" key="2">
    <source>
        <dbReference type="Proteomes" id="UP000245765"/>
    </source>
</evidence>
<keyword evidence="2" id="KW-1185">Reference proteome</keyword>
<accession>A0A317FIY7</accession>
<dbReference type="NCBIfam" id="TIGR02243">
    <property type="entry name" value="putative baseplate assembly protein"/>
    <property type="match status" value="1"/>
</dbReference>
<dbReference type="AlphaFoldDB" id="A0A317FIY7"/>
<evidence type="ECO:0000313" key="1">
    <source>
        <dbReference type="EMBL" id="PWS37598.1"/>
    </source>
</evidence>
<comment type="caution">
    <text evidence="1">The sequence shown here is derived from an EMBL/GenBank/DDBJ whole genome shotgun (WGS) entry which is preliminary data.</text>
</comment>
<proteinExistence type="predicted"/>